<gene>
    <name evidence="7" type="ORF">TRFO_22562</name>
</gene>
<evidence type="ECO:0000256" key="4">
    <source>
        <dbReference type="ARBA" id="ARBA00023163"/>
    </source>
</evidence>
<dbReference type="PANTHER" id="PTHR12081">
    <property type="entry name" value="TRANSCRIPTION FACTOR E2F"/>
    <property type="match status" value="1"/>
</dbReference>
<evidence type="ECO:0000256" key="5">
    <source>
        <dbReference type="RuleBase" id="RU003796"/>
    </source>
</evidence>
<dbReference type="PANTHER" id="PTHR12081:SF18">
    <property type="entry name" value="TRANSCRIPTION FACTOR E2F2-RELATED"/>
    <property type="match status" value="1"/>
</dbReference>
<dbReference type="Pfam" id="PF02319">
    <property type="entry name" value="WHD_E2F_TDP"/>
    <property type="match status" value="1"/>
</dbReference>
<dbReference type="Proteomes" id="UP000179807">
    <property type="component" value="Unassembled WGS sequence"/>
</dbReference>
<evidence type="ECO:0000256" key="1">
    <source>
        <dbReference type="ARBA" id="ARBA00010940"/>
    </source>
</evidence>
<comment type="caution">
    <text evidence="7">The sequence shown here is derived from an EMBL/GenBank/DDBJ whole genome shotgun (WGS) entry which is preliminary data.</text>
</comment>
<dbReference type="EMBL" id="MLAK01000657">
    <property type="protein sequence ID" value="OHT08808.1"/>
    <property type="molecule type" value="Genomic_DNA"/>
</dbReference>
<keyword evidence="3 5" id="KW-0238">DNA-binding</keyword>
<protein>
    <recommendedName>
        <fullName evidence="6">E2F/DP family winged-helix DNA-binding domain-containing protein</fullName>
    </recommendedName>
</protein>
<evidence type="ECO:0000256" key="2">
    <source>
        <dbReference type="ARBA" id="ARBA00023015"/>
    </source>
</evidence>
<comment type="similarity">
    <text evidence="1 5">Belongs to the E2F/DP family.</text>
</comment>
<evidence type="ECO:0000259" key="6">
    <source>
        <dbReference type="SMART" id="SM01372"/>
    </source>
</evidence>
<dbReference type="InterPro" id="IPR036388">
    <property type="entry name" value="WH-like_DNA-bd_sf"/>
</dbReference>
<evidence type="ECO:0000313" key="7">
    <source>
        <dbReference type="EMBL" id="OHT08808.1"/>
    </source>
</evidence>
<dbReference type="Gene3D" id="1.10.10.10">
    <property type="entry name" value="Winged helix-like DNA-binding domain superfamily/Winged helix DNA-binding domain"/>
    <property type="match status" value="1"/>
</dbReference>
<accession>A0A1J4KCZ5</accession>
<proteinExistence type="inferred from homology"/>
<dbReference type="VEuPathDB" id="TrichDB:TRFO_22562"/>
<dbReference type="InterPro" id="IPR003316">
    <property type="entry name" value="E2F_WHTH_DNA-bd_dom"/>
</dbReference>
<dbReference type="GeneID" id="94837327"/>
<evidence type="ECO:0000313" key="8">
    <source>
        <dbReference type="Proteomes" id="UP000179807"/>
    </source>
</evidence>
<keyword evidence="5" id="KW-0539">Nucleus</keyword>
<dbReference type="RefSeq" id="XP_068361944.1">
    <property type="nucleotide sequence ID" value="XM_068502623.1"/>
</dbReference>
<sequence>MEGNSLKSIAQRLIVELQKESGKEISINDIEEKLQVNKRRICDVINILVGAGLVKKLSKSKIVWNSCSESNSSQNKYQRYEERVDKRINERNRELIDLMESNLFKQFGYLTCEDVAKLASSSNAVFLAPHEIPPYIYTTVQYDSKNEIKCKIHYKTEGQIVNKS</sequence>
<name>A0A1J4KCZ5_9EUKA</name>
<dbReference type="InterPro" id="IPR015633">
    <property type="entry name" value="E2F"/>
</dbReference>
<dbReference type="OrthoDB" id="1743261at2759"/>
<organism evidence="7 8">
    <name type="scientific">Tritrichomonas foetus</name>
    <dbReference type="NCBI Taxonomy" id="1144522"/>
    <lineage>
        <taxon>Eukaryota</taxon>
        <taxon>Metamonada</taxon>
        <taxon>Parabasalia</taxon>
        <taxon>Tritrichomonadida</taxon>
        <taxon>Tritrichomonadidae</taxon>
        <taxon>Tritrichomonas</taxon>
    </lineage>
</organism>
<keyword evidence="4 5" id="KW-0804">Transcription</keyword>
<reference evidence="7" key="1">
    <citation type="submission" date="2016-10" db="EMBL/GenBank/DDBJ databases">
        <authorList>
            <person name="Benchimol M."/>
            <person name="Almeida L.G."/>
            <person name="Vasconcelos A.T."/>
            <person name="Perreira-Neves A."/>
            <person name="Rosa I.A."/>
            <person name="Tasca T."/>
            <person name="Bogo M.R."/>
            <person name="de Souza W."/>
        </authorList>
    </citation>
    <scope>NUCLEOTIDE SEQUENCE [LARGE SCALE GENOMIC DNA]</scope>
    <source>
        <strain evidence="7">K</strain>
    </source>
</reference>
<comment type="subcellular location">
    <subcellularLocation>
        <location evidence="5">Nucleus</location>
    </subcellularLocation>
</comment>
<dbReference type="InterPro" id="IPR036390">
    <property type="entry name" value="WH_DNA-bd_sf"/>
</dbReference>
<evidence type="ECO:0000256" key="3">
    <source>
        <dbReference type="ARBA" id="ARBA00023125"/>
    </source>
</evidence>
<dbReference type="GO" id="GO:0090575">
    <property type="term" value="C:RNA polymerase II transcription regulator complex"/>
    <property type="evidence" value="ECO:0007669"/>
    <property type="project" value="TreeGrafter"/>
</dbReference>
<feature type="domain" description="E2F/DP family winged-helix DNA-binding" evidence="6">
    <location>
        <begin position="1"/>
        <end position="66"/>
    </location>
</feature>
<dbReference type="GO" id="GO:0000978">
    <property type="term" value="F:RNA polymerase II cis-regulatory region sequence-specific DNA binding"/>
    <property type="evidence" value="ECO:0007669"/>
    <property type="project" value="InterPro"/>
</dbReference>
<dbReference type="GO" id="GO:0000981">
    <property type="term" value="F:DNA-binding transcription factor activity, RNA polymerase II-specific"/>
    <property type="evidence" value="ECO:0007669"/>
    <property type="project" value="TreeGrafter"/>
</dbReference>
<keyword evidence="2 5" id="KW-0805">Transcription regulation</keyword>
<dbReference type="SMART" id="SM01372">
    <property type="entry name" value="E2F_TDP"/>
    <property type="match status" value="1"/>
</dbReference>
<dbReference type="AlphaFoldDB" id="A0A1J4KCZ5"/>
<keyword evidence="8" id="KW-1185">Reference proteome</keyword>
<dbReference type="SUPFAM" id="SSF46785">
    <property type="entry name" value="Winged helix' DNA-binding domain"/>
    <property type="match status" value="1"/>
</dbReference>